<accession>A0ABR4XKM9</accession>
<evidence type="ECO:0000313" key="5">
    <source>
        <dbReference type="Proteomes" id="UP000030101"/>
    </source>
</evidence>
<sequence length="512" mass="58789">MGLSSLLVLYIRELVASLKTWPFIFYFLLSYATEELSVWQKLGYAIVFFFVFVLIQALYKYFTTKYFIADEKIQIRISGLKKKELYLPLKKVYQLRSSQSFLLQMLDMEVIQFESLGSNQVEVELVLPQEDVRAMRDYAASFQSSMSDSDGEEMKEESLELPENERGESPVLGSFSYTISRKELLISGLTRNPLRGLILAAGAVGTVFNEISDYLVDYIRIWSDRVELWFSNLTLAVGIIIFLGVFVSSFLIQSIFLILKQYDLNISVKGGQLKYSAGLINKIFQSSTCDRIVSCTFQQNLVEQWVGLGTVHIHFASAMVSANEKKEDKKSDIKIYGINKERVAIPLMESIFPGYEPSRGRSYKSKSAYLRRLLFFSSIITLLAAVVAYFLSHIIWYFVPLVALSGVFYSYLSYRQSWFSFEHSHLLIGHGAFTIKRTILPVNQVETMVLWQRWRQKNGTTANMKFATRGTSHQISYIDKNVLNNLRDHTLCFLEFPRYASSDSVKRSDIDS</sequence>
<proteinExistence type="predicted"/>
<keyword evidence="2" id="KW-0472">Membrane</keyword>
<keyword evidence="5" id="KW-1185">Reference proteome</keyword>
<evidence type="ECO:0000259" key="3">
    <source>
        <dbReference type="Pfam" id="PF03703"/>
    </source>
</evidence>
<evidence type="ECO:0000256" key="1">
    <source>
        <dbReference type="SAM" id="MobiDB-lite"/>
    </source>
</evidence>
<dbReference type="Pfam" id="PF03703">
    <property type="entry name" value="bPH_2"/>
    <property type="match status" value="2"/>
</dbReference>
<reference evidence="4 5" key="1">
    <citation type="submission" date="2014-08" db="EMBL/GenBank/DDBJ databases">
        <title>Porphyromonas canoris strain:OH2762 Genome sequencing.</title>
        <authorList>
            <person name="Wallis C."/>
            <person name="Deusch O."/>
            <person name="O'Flynn C."/>
            <person name="Davis I."/>
            <person name="Jospin G."/>
            <person name="Darling A.E."/>
            <person name="Coil D.A."/>
            <person name="Alexiev A."/>
            <person name="Horsfall A."/>
            <person name="Kirkwood N."/>
            <person name="Harris S."/>
            <person name="Eisen J.A."/>
        </authorList>
    </citation>
    <scope>NUCLEOTIDE SEQUENCE [LARGE SCALE GENOMIC DNA]</scope>
    <source>
        <strain evidence="5">COT-108 OH2762</strain>
    </source>
</reference>
<protein>
    <recommendedName>
        <fullName evidence="3">YdbS-like PH domain-containing protein</fullName>
    </recommendedName>
</protein>
<keyword evidence="2" id="KW-1133">Transmembrane helix</keyword>
<dbReference type="PANTHER" id="PTHR34473">
    <property type="entry name" value="UPF0699 TRANSMEMBRANE PROTEIN YDBS"/>
    <property type="match status" value="1"/>
</dbReference>
<dbReference type="EMBL" id="JQZV01000013">
    <property type="protein sequence ID" value="KGN92245.1"/>
    <property type="molecule type" value="Genomic_DNA"/>
</dbReference>
<keyword evidence="2" id="KW-0812">Transmembrane</keyword>
<gene>
    <name evidence="4" type="ORF">HQ43_09550</name>
</gene>
<evidence type="ECO:0000256" key="2">
    <source>
        <dbReference type="SAM" id="Phobius"/>
    </source>
</evidence>
<dbReference type="InterPro" id="IPR005182">
    <property type="entry name" value="YdbS-like_PH"/>
</dbReference>
<feature type="region of interest" description="Disordered" evidence="1">
    <location>
        <begin position="143"/>
        <end position="167"/>
    </location>
</feature>
<dbReference type="PANTHER" id="PTHR34473:SF2">
    <property type="entry name" value="UPF0699 TRANSMEMBRANE PROTEIN YDBT"/>
    <property type="match status" value="1"/>
</dbReference>
<name>A0ABR4XKM9_9PORP</name>
<evidence type="ECO:0000313" key="4">
    <source>
        <dbReference type="EMBL" id="KGN92245.1"/>
    </source>
</evidence>
<feature type="transmembrane region" description="Helical" evidence="2">
    <location>
        <begin position="394"/>
        <end position="412"/>
    </location>
</feature>
<feature type="domain" description="YdbS-like PH" evidence="3">
    <location>
        <begin position="61"/>
        <end position="137"/>
    </location>
</feature>
<feature type="transmembrane region" description="Helical" evidence="2">
    <location>
        <begin position="369"/>
        <end position="388"/>
    </location>
</feature>
<feature type="compositionally biased region" description="Acidic residues" evidence="1">
    <location>
        <begin position="149"/>
        <end position="162"/>
    </location>
</feature>
<feature type="transmembrane region" description="Helical" evidence="2">
    <location>
        <begin position="235"/>
        <end position="259"/>
    </location>
</feature>
<organism evidence="4 5">
    <name type="scientific">Porphyromonas canoris</name>
    <dbReference type="NCBI Taxonomy" id="36875"/>
    <lineage>
        <taxon>Bacteria</taxon>
        <taxon>Pseudomonadati</taxon>
        <taxon>Bacteroidota</taxon>
        <taxon>Bacteroidia</taxon>
        <taxon>Bacteroidales</taxon>
        <taxon>Porphyromonadaceae</taxon>
        <taxon>Porphyromonas</taxon>
    </lineage>
</organism>
<comment type="caution">
    <text evidence="4">The sequence shown here is derived from an EMBL/GenBank/DDBJ whole genome shotgun (WGS) entry which is preliminary data.</text>
</comment>
<feature type="domain" description="YdbS-like PH" evidence="3">
    <location>
        <begin position="414"/>
        <end position="489"/>
    </location>
</feature>
<feature type="transmembrane region" description="Helical" evidence="2">
    <location>
        <begin position="7"/>
        <end position="29"/>
    </location>
</feature>
<dbReference type="Proteomes" id="UP000030101">
    <property type="component" value="Unassembled WGS sequence"/>
</dbReference>
<feature type="transmembrane region" description="Helical" evidence="2">
    <location>
        <begin position="41"/>
        <end position="62"/>
    </location>
</feature>